<proteinExistence type="predicted"/>
<evidence type="ECO:0000256" key="1">
    <source>
        <dbReference type="SAM" id="Phobius"/>
    </source>
</evidence>
<comment type="caution">
    <text evidence="2">The sequence shown here is derived from an EMBL/GenBank/DDBJ whole genome shotgun (WGS) entry which is preliminary data.</text>
</comment>
<organism evidence="2 3">
    <name type="scientific">Paramecium pentaurelia</name>
    <dbReference type="NCBI Taxonomy" id="43138"/>
    <lineage>
        <taxon>Eukaryota</taxon>
        <taxon>Sar</taxon>
        <taxon>Alveolata</taxon>
        <taxon>Ciliophora</taxon>
        <taxon>Intramacronucleata</taxon>
        <taxon>Oligohymenophorea</taxon>
        <taxon>Peniculida</taxon>
        <taxon>Parameciidae</taxon>
        <taxon>Paramecium</taxon>
    </lineage>
</organism>
<keyword evidence="1" id="KW-1133">Transmembrane helix</keyword>
<dbReference type="AlphaFoldDB" id="A0A8S1VWY3"/>
<name>A0A8S1VWY3_9CILI</name>
<dbReference type="EMBL" id="CAJJDO010000075">
    <property type="protein sequence ID" value="CAD8181167.1"/>
    <property type="molecule type" value="Genomic_DNA"/>
</dbReference>
<keyword evidence="1" id="KW-0812">Transmembrane</keyword>
<evidence type="ECO:0000313" key="3">
    <source>
        <dbReference type="Proteomes" id="UP000689195"/>
    </source>
</evidence>
<keyword evidence="3" id="KW-1185">Reference proteome</keyword>
<feature type="transmembrane region" description="Helical" evidence="1">
    <location>
        <begin position="71"/>
        <end position="89"/>
    </location>
</feature>
<protein>
    <submittedName>
        <fullName evidence="2">Uncharacterized protein</fullName>
    </submittedName>
</protein>
<dbReference type="Proteomes" id="UP000689195">
    <property type="component" value="Unassembled WGS sequence"/>
</dbReference>
<sequence length="109" mass="12908">MGKYDASRLIEQSVFPLIRISLFLNYFKKTYFGDEIFMLRVILNRIEPKASYIEIIKDFHMIPITGLLKGPTINAFLIGFLMIKIIFILNDYRNLYINYHYTIMALFAL</sequence>
<reference evidence="2" key="1">
    <citation type="submission" date="2021-01" db="EMBL/GenBank/DDBJ databases">
        <authorList>
            <consortium name="Genoscope - CEA"/>
            <person name="William W."/>
        </authorList>
    </citation>
    <scope>NUCLEOTIDE SEQUENCE</scope>
</reference>
<gene>
    <name evidence="2" type="ORF">PPENT_87.1.T0750237</name>
</gene>
<keyword evidence="1" id="KW-0472">Membrane</keyword>
<evidence type="ECO:0000313" key="2">
    <source>
        <dbReference type="EMBL" id="CAD8181167.1"/>
    </source>
</evidence>
<accession>A0A8S1VWY3</accession>